<feature type="domain" description="ABC transporter" evidence="5">
    <location>
        <begin position="2"/>
        <end position="247"/>
    </location>
</feature>
<dbReference type="CDD" id="cd03257">
    <property type="entry name" value="ABC_NikE_OppD_transporters"/>
    <property type="match status" value="1"/>
</dbReference>
<evidence type="ECO:0000313" key="6">
    <source>
        <dbReference type="EMBL" id="AKB34055.1"/>
    </source>
</evidence>
<accession>A0A0E3PGY4</accession>
<dbReference type="EMBL" id="CP009507">
    <property type="protein sequence ID" value="AKB34055.1"/>
    <property type="molecule type" value="Genomic_DNA"/>
</dbReference>
<dbReference type="AlphaFoldDB" id="A0A0E3PGY4"/>
<dbReference type="GO" id="GO:0016887">
    <property type="term" value="F:ATP hydrolysis activity"/>
    <property type="evidence" value="ECO:0007669"/>
    <property type="project" value="InterPro"/>
</dbReference>
<dbReference type="RefSeq" id="WP_148705954.1">
    <property type="nucleotide sequence ID" value="NZ_CP009507.1"/>
</dbReference>
<sequence>MLEVRGLKKYFSSGIFKKEAIKAVDDVSFEVRKGETLGFVGESGCGKSTVGKCILRFEQPGSGTIFFDGKELTGLPRKEFLKVQPRMQMIFQDPYSSLDPKMKIKSSISEPLRLQGVKKKAAYAEVPLLLKSVGISPEHANRYPHQLSGGQNQRVSIARALSLKPHFLIADEITASLDVSVQAQILHLIKNLKKELSLSMLFISHDLEVVRHMCDRAAVMYAGKILEIGAVEEVFSRPQHPYTRQLLSEPGRDLEEKETQKPDFEAKTDITSSFEGCVFYTECPYADPECRAEKPEMLQTGKDHYILCKKLTR</sequence>
<dbReference type="PANTHER" id="PTHR43776">
    <property type="entry name" value="TRANSPORT ATP-BINDING PROTEIN"/>
    <property type="match status" value="1"/>
</dbReference>
<dbReference type="PROSITE" id="PS50893">
    <property type="entry name" value="ABC_TRANSPORTER_2"/>
    <property type="match status" value="1"/>
</dbReference>
<dbReference type="GO" id="GO:0055085">
    <property type="term" value="P:transmembrane transport"/>
    <property type="evidence" value="ECO:0007669"/>
    <property type="project" value="UniProtKB-ARBA"/>
</dbReference>
<dbReference type="GeneID" id="41607540"/>
<dbReference type="Proteomes" id="UP000033092">
    <property type="component" value="Chromosome"/>
</dbReference>
<comment type="similarity">
    <text evidence="1">Belongs to the ABC transporter superfamily.</text>
</comment>
<dbReference type="InterPro" id="IPR003593">
    <property type="entry name" value="AAA+_ATPase"/>
</dbReference>
<dbReference type="GO" id="GO:0015833">
    <property type="term" value="P:peptide transport"/>
    <property type="evidence" value="ECO:0007669"/>
    <property type="project" value="InterPro"/>
</dbReference>
<dbReference type="NCBIfam" id="TIGR01727">
    <property type="entry name" value="oligo_HPY"/>
    <property type="match status" value="1"/>
</dbReference>
<keyword evidence="4 6" id="KW-0067">ATP-binding</keyword>
<keyword evidence="3" id="KW-0547">Nucleotide-binding</keyword>
<evidence type="ECO:0000313" key="7">
    <source>
        <dbReference type="Proteomes" id="UP000033092"/>
    </source>
</evidence>
<name>A0A0E3PGY4_9EURY</name>
<dbReference type="GO" id="GO:0005524">
    <property type="term" value="F:ATP binding"/>
    <property type="evidence" value="ECO:0007669"/>
    <property type="project" value="UniProtKB-KW"/>
</dbReference>
<dbReference type="Gene3D" id="3.40.50.300">
    <property type="entry name" value="P-loop containing nucleotide triphosphate hydrolases"/>
    <property type="match status" value="1"/>
</dbReference>
<protein>
    <submittedName>
        <fullName evidence="6">Oligopeptide transport ATP-binding protein OppF</fullName>
    </submittedName>
</protein>
<dbReference type="SUPFAM" id="SSF52540">
    <property type="entry name" value="P-loop containing nucleoside triphosphate hydrolases"/>
    <property type="match status" value="1"/>
</dbReference>
<evidence type="ECO:0000259" key="5">
    <source>
        <dbReference type="PROSITE" id="PS50893"/>
    </source>
</evidence>
<dbReference type="InterPro" id="IPR050319">
    <property type="entry name" value="ABC_transp_ATP-bind"/>
</dbReference>
<dbReference type="InterPro" id="IPR003439">
    <property type="entry name" value="ABC_transporter-like_ATP-bd"/>
</dbReference>
<dbReference type="HOGENOM" id="CLU_000604_1_23_2"/>
<dbReference type="FunFam" id="3.40.50.300:FF:000016">
    <property type="entry name" value="Oligopeptide ABC transporter ATP-binding component"/>
    <property type="match status" value="1"/>
</dbReference>
<dbReference type="PATRIC" id="fig|1434119.4.peg.4354"/>
<evidence type="ECO:0000256" key="2">
    <source>
        <dbReference type="ARBA" id="ARBA00022448"/>
    </source>
</evidence>
<proteinExistence type="inferred from homology"/>
<dbReference type="InterPro" id="IPR013563">
    <property type="entry name" value="Oligopep_ABC_C"/>
</dbReference>
<evidence type="ECO:0000256" key="3">
    <source>
        <dbReference type="ARBA" id="ARBA00022741"/>
    </source>
</evidence>
<gene>
    <name evidence="6" type="ORF">MSSIH_3365</name>
</gene>
<dbReference type="InterPro" id="IPR027417">
    <property type="entry name" value="P-loop_NTPase"/>
</dbReference>
<dbReference type="Pfam" id="PF08352">
    <property type="entry name" value="oligo_HPY"/>
    <property type="match status" value="1"/>
</dbReference>
<evidence type="ECO:0000256" key="1">
    <source>
        <dbReference type="ARBA" id="ARBA00005417"/>
    </source>
</evidence>
<dbReference type="KEGG" id="msz:MSSIH_3365"/>
<keyword evidence="2" id="KW-0813">Transport</keyword>
<dbReference type="PANTHER" id="PTHR43776:SF7">
    <property type="entry name" value="D,D-DIPEPTIDE TRANSPORT ATP-BINDING PROTEIN DDPF-RELATED"/>
    <property type="match status" value="1"/>
</dbReference>
<dbReference type="SMART" id="SM00382">
    <property type="entry name" value="AAA"/>
    <property type="match status" value="1"/>
</dbReference>
<organism evidence="6 7">
    <name type="scientific">Methanosarcina siciliae HI350</name>
    <dbReference type="NCBI Taxonomy" id="1434119"/>
    <lineage>
        <taxon>Archaea</taxon>
        <taxon>Methanobacteriati</taxon>
        <taxon>Methanobacteriota</taxon>
        <taxon>Stenosarchaea group</taxon>
        <taxon>Methanomicrobia</taxon>
        <taxon>Methanosarcinales</taxon>
        <taxon>Methanosarcinaceae</taxon>
        <taxon>Methanosarcina</taxon>
    </lineage>
</organism>
<reference evidence="6 7" key="1">
    <citation type="submission" date="2014-07" db="EMBL/GenBank/DDBJ databases">
        <title>Methanogenic archaea and the global carbon cycle.</title>
        <authorList>
            <person name="Henriksen J.R."/>
            <person name="Luke J."/>
            <person name="Reinhart S."/>
            <person name="Benedict M.N."/>
            <person name="Youngblut N.D."/>
            <person name="Metcalf M.E."/>
            <person name="Whitaker R.J."/>
            <person name="Metcalf W.W."/>
        </authorList>
    </citation>
    <scope>NUCLEOTIDE SEQUENCE [LARGE SCALE GENOMIC DNA]</scope>
    <source>
        <strain evidence="6 7">HI350</strain>
    </source>
</reference>
<evidence type="ECO:0000256" key="4">
    <source>
        <dbReference type="ARBA" id="ARBA00022840"/>
    </source>
</evidence>
<dbReference type="Pfam" id="PF00005">
    <property type="entry name" value="ABC_tran"/>
    <property type="match status" value="1"/>
</dbReference>